<keyword evidence="4 15" id="KW-0547">Nucleotide-binding</keyword>
<dbReference type="FunFam" id="2.20.28.10:FF:000007">
    <property type="entry name" value="DNA helicase MCM8 isoform X1"/>
    <property type="match status" value="1"/>
</dbReference>
<dbReference type="SMART" id="SM00382">
    <property type="entry name" value="AAA"/>
    <property type="match status" value="1"/>
</dbReference>
<dbReference type="InterPro" id="IPR018525">
    <property type="entry name" value="MCM_CS"/>
</dbReference>
<keyword evidence="5" id="KW-0227">DNA damage</keyword>
<keyword evidence="10" id="KW-0234">DNA repair</keyword>
<evidence type="ECO:0000256" key="12">
    <source>
        <dbReference type="ARBA" id="ARBA00042306"/>
    </source>
</evidence>
<evidence type="ECO:0000256" key="5">
    <source>
        <dbReference type="ARBA" id="ARBA00022763"/>
    </source>
</evidence>
<dbReference type="SUPFAM" id="SSF52540">
    <property type="entry name" value="P-loop containing nucleoside triphosphate hydrolases"/>
    <property type="match status" value="1"/>
</dbReference>
<dbReference type="SUPFAM" id="SSF50249">
    <property type="entry name" value="Nucleic acid-binding proteins"/>
    <property type="match status" value="1"/>
</dbReference>
<keyword evidence="11" id="KW-0539">Nucleus</keyword>
<evidence type="ECO:0000256" key="15">
    <source>
        <dbReference type="RuleBase" id="RU004070"/>
    </source>
</evidence>
<evidence type="ECO:0000256" key="13">
    <source>
        <dbReference type="ARBA" id="ARBA00047995"/>
    </source>
</evidence>
<dbReference type="AlphaFoldDB" id="A0ABD1YZ99"/>
<dbReference type="Pfam" id="PF17207">
    <property type="entry name" value="MCM_OB"/>
    <property type="match status" value="1"/>
</dbReference>
<keyword evidence="6" id="KW-0378">Hydrolase</keyword>
<dbReference type="PROSITE" id="PS00847">
    <property type="entry name" value="MCM_1"/>
    <property type="match status" value="1"/>
</dbReference>
<evidence type="ECO:0000256" key="11">
    <source>
        <dbReference type="ARBA" id="ARBA00023242"/>
    </source>
</evidence>
<proteinExistence type="inferred from homology"/>
<dbReference type="GO" id="GO:0005524">
    <property type="term" value="F:ATP binding"/>
    <property type="evidence" value="ECO:0007669"/>
    <property type="project" value="UniProtKB-KW"/>
</dbReference>
<dbReference type="PROSITE" id="PS50051">
    <property type="entry name" value="MCM_2"/>
    <property type="match status" value="1"/>
</dbReference>
<dbReference type="PANTHER" id="PTHR11630:SF47">
    <property type="entry name" value="DNA HELICASE MCM8"/>
    <property type="match status" value="1"/>
</dbReference>
<dbReference type="Pfam" id="PF17855">
    <property type="entry name" value="MCM_lid"/>
    <property type="match status" value="1"/>
</dbReference>
<evidence type="ECO:0000256" key="4">
    <source>
        <dbReference type="ARBA" id="ARBA00022741"/>
    </source>
</evidence>
<dbReference type="InterPro" id="IPR003593">
    <property type="entry name" value="AAA+_ATPase"/>
</dbReference>
<dbReference type="Gene3D" id="2.40.50.140">
    <property type="entry name" value="Nucleic acid-binding proteins"/>
    <property type="match status" value="1"/>
</dbReference>
<dbReference type="Gene3D" id="3.40.50.300">
    <property type="entry name" value="P-loop containing nucleotide triphosphate hydrolases"/>
    <property type="match status" value="1"/>
</dbReference>
<dbReference type="InterPro" id="IPR012340">
    <property type="entry name" value="NA-bd_OB-fold"/>
</dbReference>
<evidence type="ECO:0000313" key="17">
    <source>
        <dbReference type="EMBL" id="KAL2635916.1"/>
    </source>
</evidence>
<dbReference type="Gene3D" id="2.20.28.10">
    <property type="match status" value="1"/>
</dbReference>
<dbReference type="GO" id="GO:0016787">
    <property type="term" value="F:hydrolase activity"/>
    <property type="evidence" value="ECO:0007669"/>
    <property type="project" value="UniProtKB-KW"/>
</dbReference>
<comment type="similarity">
    <text evidence="2 15">Belongs to the MCM family.</text>
</comment>
<reference evidence="17 18" key="1">
    <citation type="submission" date="2024-09" db="EMBL/GenBank/DDBJ databases">
        <title>Chromosome-scale assembly of Riccia fluitans.</title>
        <authorList>
            <person name="Paukszto L."/>
            <person name="Sawicki J."/>
            <person name="Karawczyk K."/>
            <person name="Piernik-Szablinska J."/>
            <person name="Szczecinska M."/>
            <person name="Mazdziarz M."/>
        </authorList>
    </citation>
    <scope>NUCLEOTIDE SEQUENCE [LARGE SCALE GENOMIC DNA]</scope>
    <source>
        <strain evidence="17">Rf_01</strain>
        <tissue evidence="17">Aerial parts of the thallus</tissue>
    </source>
</reference>
<evidence type="ECO:0000256" key="6">
    <source>
        <dbReference type="ARBA" id="ARBA00022801"/>
    </source>
</evidence>
<dbReference type="Proteomes" id="UP001605036">
    <property type="component" value="Unassembled WGS sequence"/>
</dbReference>
<dbReference type="SMART" id="SM00350">
    <property type="entry name" value="MCM"/>
    <property type="match status" value="1"/>
</dbReference>
<dbReference type="PANTHER" id="PTHR11630">
    <property type="entry name" value="DNA REPLICATION LICENSING FACTOR MCM FAMILY MEMBER"/>
    <property type="match status" value="1"/>
</dbReference>
<dbReference type="GO" id="GO:0005634">
    <property type="term" value="C:nucleus"/>
    <property type="evidence" value="ECO:0007669"/>
    <property type="project" value="UniProtKB-SubCell"/>
</dbReference>
<dbReference type="EC" id="3.6.4.12" evidence="3"/>
<comment type="caution">
    <text evidence="17">The sequence shown here is derived from an EMBL/GenBank/DDBJ whole genome shotgun (WGS) entry which is preliminary data.</text>
</comment>
<dbReference type="GO" id="GO:0003678">
    <property type="term" value="F:DNA helicase activity"/>
    <property type="evidence" value="ECO:0007669"/>
    <property type="project" value="UniProtKB-EC"/>
</dbReference>
<dbReference type="CDD" id="cd17759">
    <property type="entry name" value="MCM8"/>
    <property type="match status" value="1"/>
</dbReference>
<evidence type="ECO:0000313" key="18">
    <source>
        <dbReference type="Proteomes" id="UP001605036"/>
    </source>
</evidence>
<keyword evidence="7" id="KW-0347">Helicase</keyword>
<feature type="domain" description="MCM C-terminal AAA(+) ATPase" evidence="16">
    <location>
        <begin position="334"/>
        <end position="541"/>
    </location>
</feature>
<keyword evidence="8 15" id="KW-0067">ATP-binding</keyword>
<dbReference type="Pfam" id="PF00493">
    <property type="entry name" value="MCM"/>
    <property type="match status" value="1"/>
</dbReference>
<evidence type="ECO:0000256" key="7">
    <source>
        <dbReference type="ARBA" id="ARBA00022806"/>
    </source>
</evidence>
<dbReference type="PRINTS" id="PR01657">
    <property type="entry name" value="MCMFAMILY"/>
</dbReference>
<evidence type="ECO:0000256" key="2">
    <source>
        <dbReference type="ARBA" id="ARBA00008010"/>
    </source>
</evidence>
<comment type="subcellular location">
    <subcellularLocation>
        <location evidence="1">Nucleus</location>
    </subcellularLocation>
</comment>
<evidence type="ECO:0000256" key="8">
    <source>
        <dbReference type="ARBA" id="ARBA00022840"/>
    </source>
</evidence>
<dbReference type="GO" id="GO:0000724">
    <property type="term" value="P:double-strand break repair via homologous recombination"/>
    <property type="evidence" value="ECO:0007669"/>
    <property type="project" value="UniProtKB-ARBA"/>
</dbReference>
<evidence type="ECO:0000256" key="3">
    <source>
        <dbReference type="ARBA" id="ARBA00012551"/>
    </source>
</evidence>
<keyword evidence="18" id="KW-1185">Reference proteome</keyword>
<evidence type="ECO:0000259" key="16">
    <source>
        <dbReference type="PROSITE" id="PS50051"/>
    </source>
</evidence>
<dbReference type="InterPro" id="IPR056875">
    <property type="entry name" value="MCM8/REC_WHD"/>
</dbReference>
<dbReference type="InterPro" id="IPR001208">
    <property type="entry name" value="MCM_dom"/>
</dbReference>
<evidence type="ECO:0000256" key="9">
    <source>
        <dbReference type="ARBA" id="ARBA00023125"/>
    </source>
</evidence>
<evidence type="ECO:0000256" key="10">
    <source>
        <dbReference type="ARBA" id="ARBA00023204"/>
    </source>
</evidence>
<evidence type="ECO:0000256" key="1">
    <source>
        <dbReference type="ARBA" id="ARBA00004123"/>
    </source>
</evidence>
<dbReference type="GO" id="GO:0003677">
    <property type="term" value="F:DNA binding"/>
    <property type="evidence" value="ECO:0007669"/>
    <property type="project" value="UniProtKB-KW"/>
</dbReference>
<organism evidence="17 18">
    <name type="scientific">Riccia fluitans</name>
    <dbReference type="NCBI Taxonomy" id="41844"/>
    <lineage>
        <taxon>Eukaryota</taxon>
        <taxon>Viridiplantae</taxon>
        <taxon>Streptophyta</taxon>
        <taxon>Embryophyta</taxon>
        <taxon>Marchantiophyta</taxon>
        <taxon>Marchantiopsida</taxon>
        <taxon>Marchantiidae</taxon>
        <taxon>Marchantiales</taxon>
        <taxon>Ricciaceae</taxon>
        <taxon>Riccia</taxon>
    </lineage>
</organism>
<keyword evidence="9 15" id="KW-0238">DNA-binding</keyword>
<evidence type="ECO:0000256" key="14">
    <source>
        <dbReference type="ARBA" id="ARBA00069556"/>
    </source>
</evidence>
<dbReference type="InterPro" id="IPR041562">
    <property type="entry name" value="MCM_lid"/>
</dbReference>
<dbReference type="EMBL" id="JBHFFA010000003">
    <property type="protein sequence ID" value="KAL2635916.1"/>
    <property type="molecule type" value="Genomic_DNA"/>
</dbReference>
<dbReference type="InterPro" id="IPR033762">
    <property type="entry name" value="MCM_OB"/>
</dbReference>
<dbReference type="InterPro" id="IPR027417">
    <property type="entry name" value="P-loop_NTPase"/>
</dbReference>
<accession>A0ABD1YZ99</accession>
<dbReference type="CDD" id="cd22247">
    <property type="entry name" value="MCM8_WHD"/>
    <property type="match status" value="1"/>
</dbReference>
<gene>
    <name evidence="17" type="ORF">R1flu_007395</name>
</gene>
<dbReference type="Pfam" id="PF25051">
    <property type="entry name" value="WHD_MCM8"/>
    <property type="match status" value="1"/>
</dbReference>
<sequence>MEAETTRSHADRVLGVPRSWPEYFPDLEFSDDDVRAILIGELIQFLQSSQGQQIVSKVSRNGSFHVLPTDMELLKAKCSVKFFYEAMESFPREALSCLGAAAYELLFCSKKSVGDPGRINVRLFNHRESMIALKNLKAATIGKFISVRGTVVRMSVVKPMVTHMDFTCSKCRNVTPRRFTDGKFSPPTSCSTGGCKSRNFNPERQTAKTVDFQKIRIQEILTASGHEEGRIPRTVECELTEDLVDSCVPADVVTVCGIVKTVNPDGDTGKAKGKGDGLFYLCIEAVSIVNSKINNEEGGQRADLSSSDPPNALSFSSLDLEFVARFAEETGPKLFKTILHSVCPSIYGHELVKAGITLALFGGVQKNLADENKVPVRGDIHVLVVGDPGLGKSQLLKAAAAVAARGIYVCGNTTTTAGLTVAVVKDSLTGDYVFEAGAMVLADRGTCCVDEFDKLSADHQALLEAMEQQSVSVAKAGLVASLAARTSILAAANPVGGRYDRGKTVNENLKMSAPLLSRFDLVFILLDKPDETMDQRLSEHILALHAGSAKRQHAAKHAFRILGSVQGVVGKDASLRSRLKLDPITDRDFAPLPAPLLRKYIAYAKQYVNPRMTIAAAKVLKEFYLQLRKNSHETDGTPITARQLESLVRLATARAKVDLREEITQQDAMDVVEIMKESLFDKFTDEHGDLDFGRSGGMSKQKESKRFLSALQQRADLQQNATFTIAELFSLADEIELKVPDINSLIDNLNQAGYLLKKGARTYQVQTSSFSSGPPGSQGRR</sequence>
<protein>
    <recommendedName>
        <fullName evidence="14">Probable DNA helicase MCM8</fullName>
        <ecNumber evidence="3">3.6.4.12</ecNumber>
    </recommendedName>
    <alternativeName>
        <fullName evidence="12">Minichromosome maintenance 8</fullName>
    </alternativeName>
</protein>
<comment type="catalytic activity">
    <reaction evidence="13">
        <text>ATP + H2O = ADP + phosphate + H(+)</text>
        <dbReference type="Rhea" id="RHEA:13065"/>
        <dbReference type="ChEBI" id="CHEBI:15377"/>
        <dbReference type="ChEBI" id="CHEBI:15378"/>
        <dbReference type="ChEBI" id="CHEBI:30616"/>
        <dbReference type="ChEBI" id="CHEBI:43474"/>
        <dbReference type="ChEBI" id="CHEBI:456216"/>
        <dbReference type="EC" id="3.6.4.12"/>
    </reaction>
</comment>
<dbReference type="InterPro" id="IPR031327">
    <property type="entry name" value="MCM"/>
</dbReference>
<name>A0ABD1YZ99_9MARC</name>